<dbReference type="GO" id="GO:0005759">
    <property type="term" value="C:mitochondrial matrix"/>
    <property type="evidence" value="ECO:0007669"/>
    <property type="project" value="UniProtKB-SubCell"/>
</dbReference>
<gene>
    <name evidence="14" type="ORF">CONCODRAFT_20930</name>
</gene>
<dbReference type="Pfam" id="PF00198">
    <property type="entry name" value="2-oxoacid_dh"/>
    <property type="match status" value="1"/>
</dbReference>
<dbReference type="InterPro" id="IPR023213">
    <property type="entry name" value="CAT-like_dom_sf"/>
</dbReference>
<dbReference type="InterPro" id="IPR000089">
    <property type="entry name" value="Biotin_lipoyl"/>
</dbReference>
<dbReference type="SUPFAM" id="SSF47005">
    <property type="entry name" value="Peripheral subunit-binding domain of 2-oxo acid dehydrogenase complex"/>
    <property type="match status" value="1"/>
</dbReference>
<feature type="region of interest" description="Disordered" evidence="11">
    <location>
        <begin position="131"/>
        <end position="167"/>
    </location>
</feature>
<dbReference type="EMBL" id="KQ965015">
    <property type="protein sequence ID" value="KXN65021.1"/>
    <property type="molecule type" value="Genomic_DNA"/>
</dbReference>
<dbReference type="Gene3D" id="3.30.559.10">
    <property type="entry name" value="Chloramphenicol acetyltransferase-like domain"/>
    <property type="match status" value="1"/>
</dbReference>
<evidence type="ECO:0000256" key="10">
    <source>
        <dbReference type="RuleBase" id="RU003423"/>
    </source>
</evidence>
<evidence type="ECO:0000256" key="3">
    <source>
        <dbReference type="ARBA" id="ARBA00007317"/>
    </source>
</evidence>
<dbReference type="InterPro" id="IPR003016">
    <property type="entry name" value="2-oxoA_DH_lipoyl-BS"/>
</dbReference>
<dbReference type="GO" id="GO:0043754">
    <property type="term" value="F:dihydrolipoamide branched chain acyltransferase activity"/>
    <property type="evidence" value="ECO:0007669"/>
    <property type="project" value="UniProtKB-EC"/>
</dbReference>
<keyword evidence="15" id="KW-1185">Reference proteome</keyword>
<keyword evidence="6" id="KW-0809">Transit peptide</keyword>
<evidence type="ECO:0000256" key="11">
    <source>
        <dbReference type="SAM" id="MobiDB-lite"/>
    </source>
</evidence>
<dbReference type="GO" id="GO:0005829">
    <property type="term" value="C:cytosol"/>
    <property type="evidence" value="ECO:0007669"/>
    <property type="project" value="UniProtKB-ARBA"/>
</dbReference>
<feature type="domain" description="Peripheral subunit-binding (PSBD)" evidence="13">
    <location>
        <begin position="171"/>
        <end position="208"/>
    </location>
</feature>
<dbReference type="GO" id="GO:0016407">
    <property type="term" value="F:acetyltransferase activity"/>
    <property type="evidence" value="ECO:0007669"/>
    <property type="project" value="TreeGrafter"/>
</dbReference>
<dbReference type="InterPro" id="IPR036625">
    <property type="entry name" value="E3-bd_dom_sf"/>
</dbReference>
<keyword evidence="7" id="KW-0496">Mitochondrion</keyword>
<dbReference type="PROSITE" id="PS51826">
    <property type="entry name" value="PSBD"/>
    <property type="match status" value="1"/>
</dbReference>
<dbReference type="PANTHER" id="PTHR43178">
    <property type="entry name" value="DIHYDROLIPOAMIDE ACETYLTRANSFERASE COMPONENT OF PYRUVATE DEHYDROGENASE COMPLEX"/>
    <property type="match status" value="1"/>
</dbReference>
<comment type="subcellular location">
    <subcellularLocation>
        <location evidence="2">Mitochondrion matrix</location>
    </subcellularLocation>
</comment>
<feature type="compositionally biased region" description="Polar residues" evidence="11">
    <location>
        <begin position="144"/>
        <end position="155"/>
    </location>
</feature>
<keyword evidence="8 10" id="KW-0012">Acyltransferase</keyword>
<dbReference type="OrthoDB" id="15567at2759"/>
<evidence type="ECO:0000256" key="6">
    <source>
        <dbReference type="ARBA" id="ARBA00022946"/>
    </source>
</evidence>
<reference evidence="14 15" key="1">
    <citation type="journal article" date="2015" name="Genome Biol. Evol.">
        <title>Phylogenomic analyses indicate that early fungi evolved digesting cell walls of algal ancestors of land plants.</title>
        <authorList>
            <person name="Chang Y."/>
            <person name="Wang S."/>
            <person name="Sekimoto S."/>
            <person name="Aerts A.L."/>
            <person name="Choi C."/>
            <person name="Clum A."/>
            <person name="LaButti K.M."/>
            <person name="Lindquist E.A."/>
            <person name="Yee Ngan C."/>
            <person name="Ohm R.A."/>
            <person name="Salamov A.A."/>
            <person name="Grigoriev I.V."/>
            <person name="Spatafora J.W."/>
            <person name="Berbee M.L."/>
        </authorList>
    </citation>
    <scope>NUCLEOTIDE SEQUENCE [LARGE SCALE GENOMIC DNA]</scope>
    <source>
        <strain evidence="14 15">NRRL 28638</strain>
    </source>
</reference>
<dbReference type="Gene3D" id="2.40.50.100">
    <property type="match status" value="1"/>
</dbReference>
<dbReference type="STRING" id="796925.A0A137NQJ7"/>
<keyword evidence="5 10" id="KW-0450">Lipoyl</keyword>
<proteinExistence type="inferred from homology"/>
<dbReference type="FunFam" id="3.30.559.10:FF:000007">
    <property type="entry name" value="Dihydrolipoamide acetyltransferase component of pyruvate dehydrogenase complex"/>
    <property type="match status" value="1"/>
</dbReference>
<dbReference type="PROSITE" id="PS00189">
    <property type="entry name" value="LIPOYL"/>
    <property type="match status" value="1"/>
</dbReference>
<dbReference type="AlphaFoldDB" id="A0A137NQJ7"/>
<evidence type="ECO:0000256" key="8">
    <source>
        <dbReference type="ARBA" id="ARBA00023315"/>
    </source>
</evidence>
<dbReference type="FunFam" id="4.10.320.10:FF:000002">
    <property type="entry name" value="Dihydrolipoamide acetyltransferase component of pyruvate dehydrogenase complex"/>
    <property type="match status" value="1"/>
</dbReference>
<feature type="domain" description="Lipoyl-binding" evidence="12">
    <location>
        <begin position="47"/>
        <end position="122"/>
    </location>
</feature>
<dbReference type="SUPFAM" id="SSF52777">
    <property type="entry name" value="CoA-dependent acyltransferases"/>
    <property type="match status" value="1"/>
</dbReference>
<evidence type="ECO:0000313" key="14">
    <source>
        <dbReference type="EMBL" id="KXN65021.1"/>
    </source>
</evidence>
<dbReference type="FunFam" id="2.40.50.100:FF:000013">
    <property type="entry name" value="Dihydrolipoamide acetyltransferase component of pyruvate dehydrogenase complex"/>
    <property type="match status" value="1"/>
</dbReference>
<dbReference type="InterPro" id="IPR001078">
    <property type="entry name" value="2-oxoacid_DH_actylTfrase"/>
</dbReference>
<dbReference type="CDD" id="cd06849">
    <property type="entry name" value="lipoyl_domain"/>
    <property type="match status" value="1"/>
</dbReference>
<keyword evidence="4 10" id="KW-0808">Transferase</keyword>
<dbReference type="Pfam" id="PF00364">
    <property type="entry name" value="Biotin_lipoyl"/>
    <property type="match status" value="1"/>
</dbReference>
<accession>A0A137NQJ7</accession>
<evidence type="ECO:0000259" key="12">
    <source>
        <dbReference type="PROSITE" id="PS50968"/>
    </source>
</evidence>
<dbReference type="GO" id="GO:0045333">
    <property type="term" value="P:cellular respiration"/>
    <property type="evidence" value="ECO:0007669"/>
    <property type="project" value="UniProtKB-ARBA"/>
</dbReference>
<comment type="catalytic activity">
    <reaction evidence="9">
        <text>N(6)-[(R)-dihydrolipoyl]-L-lysyl-[protein] + 2-methylpropanoyl-CoA = N(6)-[(R)-S(8)-2-methylpropanoyldihydrolipoyl]-L-lysyl-[protein] + CoA</text>
        <dbReference type="Rhea" id="RHEA:18865"/>
        <dbReference type="Rhea" id="RHEA-COMP:10475"/>
        <dbReference type="Rhea" id="RHEA-COMP:10497"/>
        <dbReference type="ChEBI" id="CHEBI:57287"/>
        <dbReference type="ChEBI" id="CHEBI:57338"/>
        <dbReference type="ChEBI" id="CHEBI:83100"/>
        <dbReference type="ChEBI" id="CHEBI:83142"/>
        <dbReference type="EC" id="2.3.1.168"/>
    </reaction>
    <physiologicalReaction direction="left-to-right" evidence="9">
        <dbReference type="Rhea" id="RHEA:18866"/>
    </physiologicalReaction>
</comment>
<evidence type="ECO:0000256" key="7">
    <source>
        <dbReference type="ARBA" id="ARBA00023128"/>
    </source>
</evidence>
<comment type="similarity">
    <text evidence="3 10">Belongs to the 2-oxoacid dehydrogenase family.</text>
</comment>
<dbReference type="GO" id="GO:0031405">
    <property type="term" value="F:lipoic acid binding"/>
    <property type="evidence" value="ECO:0007669"/>
    <property type="project" value="TreeGrafter"/>
</dbReference>
<dbReference type="Gene3D" id="4.10.320.10">
    <property type="entry name" value="E3-binding domain"/>
    <property type="match status" value="1"/>
</dbReference>
<evidence type="ECO:0000259" key="13">
    <source>
        <dbReference type="PROSITE" id="PS51826"/>
    </source>
</evidence>
<dbReference type="EC" id="2.3.1.-" evidence="10"/>
<dbReference type="PROSITE" id="PS50968">
    <property type="entry name" value="BIOTINYL_LIPOYL"/>
    <property type="match status" value="1"/>
</dbReference>
<comment type="cofactor">
    <cofactor evidence="1 10">
        <name>(R)-lipoate</name>
        <dbReference type="ChEBI" id="CHEBI:83088"/>
    </cofactor>
</comment>
<dbReference type="SUPFAM" id="SSF51230">
    <property type="entry name" value="Single hybrid motif"/>
    <property type="match status" value="1"/>
</dbReference>
<evidence type="ECO:0000256" key="5">
    <source>
        <dbReference type="ARBA" id="ARBA00022823"/>
    </source>
</evidence>
<evidence type="ECO:0000256" key="2">
    <source>
        <dbReference type="ARBA" id="ARBA00004305"/>
    </source>
</evidence>
<dbReference type="PANTHER" id="PTHR43178:SF5">
    <property type="entry name" value="LIPOAMIDE ACYLTRANSFERASE COMPONENT OF BRANCHED-CHAIN ALPHA-KETO ACID DEHYDROGENASE COMPLEX, MITOCHONDRIAL"/>
    <property type="match status" value="1"/>
</dbReference>
<evidence type="ECO:0000256" key="1">
    <source>
        <dbReference type="ARBA" id="ARBA00001938"/>
    </source>
</evidence>
<sequence length="485" mass="53248">MLRISRLIQVAKCVTPIASKRIVSFPKTQVNLLPKRQFSHSNTQYKVVPFNLADIGEGITECELIQWFVKEGDDISQFDRICEVQSDKASVEITSRFDGKIKALHYKQGDMAQVGAPLIDIDVSGHIEAESFDAPSSPAKESEIQPSSHPVSFSSEPEKPTKPQPAHLQTFATPAVRRVAKENNVDLSQVTGTGKDGRILKEDVLNYVKNPQAATASTTSAPAQSASTPITQIVEDEIRPLSGIQRAMFKTMTKSLQIPHFGFKEEIVVDPMNLVRKQINEQLAQLSNPHAIKKISYMPIMIKALSIALKDYPVLNSQLLNGEDASKAQLLYRGRHNIGVAMDTPGGLVVPNIKDVQNKSIIEIATELSRLQEAGKTNSISAADLKDGTISLSNIGVIGGTYLSPVVVSTEVCICAVGKIRKLPRFVTETDYLTGKEVEKVIPQNIMEMSWTADHRVIDGATMARFAVRWKSLLENPTSLLAELK</sequence>
<evidence type="ECO:0000256" key="9">
    <source>
        <dbReference type="ARBA" id="ARBA00051775"/>
    </source>
</evidence>
<organism evidence="14 15">
    <name type="scientific">Conidiobolus coronatus (strain ATCC 28846 / CBS 209.66 / NRRL 28638)</name>
    <name type="common">Delacroixia coronata</name>
    <dbReference type="NCBI Taxonomy" id="796925"/>
    <lineage>
        <taxon>Eukaryota</taxon>
        <taxon>Fungi</taxon>
        <taxon>Fungi incertae sedis</taxon>
        <taxon>Zoopagomycota</taxon>
        <taxon>Entomophthoromycotina</taxon>
        <taxon>Entomophthoromycetes</taxon>
        <taxon>Entomophthorales</taxon>
        <taxon>Ancylistaceae</taxon>
        <taxon>Conidiobolus</taxon>
    </lineage>
</organism>
<dbReference type="InterPro" id="IPR011053">
    <property type="entry name" value="Single_hybrid_motif"/>
</dbReference>
<dbReference type="OMA" id="MPFCIKA"/>
<evidence type="ECO:0000313" key="15">
    <source>
        <dbReference type="Proteomes" id="UP000070444"/>
    </source>
</evidence>
<dbReference type="Proteomes" id="UP000070444">
    <property type="component" value="Unassembled WGS sequence"/>
</dbReference>
<evidence type="ECO:0000256" key="4">
    <source>
        <dbReference type="ARBA" id="ARBA00022679"/>
    </source>
</evidence>
<protein>
    <recommendedName>
        <fullName evidence="10">Dihydrolipoamide acetyltransferase component of pyruvate dehydrogenase complex</fullName>
        <ecNumber evidence="10">2.3.1.-</ecNumber>
    </recommendedName>
</protein>
<dbReference type="Pfam" id="PF02817">
    <property type="entry name" value="E3_binding"/>
    <property type="match status" value="1"/>
</dbReference>
<name>A0A137NQJ7_CONC2</name>
<dbReference type="InterPro" id="IPR050743">
    <property type="entry name" value="2-oxoacid_DH_E2_comp"/>
</dbReference>
<dbReference type="InterPro" id="IPR004167">
    <property type="entry name" value="PSBD"/>
</dbReference>